<dbReference type="Gene3D" id="2.130.10.10">
    <property type="entry name" value="YVTN repeat-like/Quinoprotein amine dehydrogenase"/>
    <property type="match status" value="3"/>
</dbReference>
<gene>
    <name evidence="4" type="ORF">DUNSADRAFT_3137</name>
</gene>
<sequence>MAKLPAWVKIVLTGRPQMEKSFQPWKPYLAKIEPQSSENMEDLRIVLKARLEQDGRIVSTEDVPAAVDVLLKKSEGDMIYTKYAFDLLCGKKGRWTIAEMEDEEALPSRLDGMFRAFMGELQDALQEEQPDTLNLLRQQLLPILVAAKSPLSSQQLAVMTGAEQHQVDQLLGLLSNMFPLQERRRTLRVVPYHKSVLDWLTNPTRSKDLFVDAKKGDQILGKACFNAVKAAGASASVPSDGSILQSCAGSQPSGCILEYALHFGVTHFCHVHSRSECLECLEALILDFCGFWPMAFELGFGAELLKNLIALGPKTSTVVKDVVRWLRLTNGYLSTYPRAALQLACDAPHESMVAQKANSLPQKPPGKLLTKEHHWSACLNVMKEGVPNVCSVAVSGETIVSGSPYDKTIRVFDLESGECKKTLTGHTQAAPSVAISSGACVVSGSSDRTLKVWDLESGDCQKTLSGHDDAVIQVVISPDARLCASCSYDGTARVWDLADGACKRVLEHHRKMYFGASLQFLPIIVSCVAIHAEAHLCVSGSEDCNVRIWDLVDGSCKNMFREHGGAVRTVAISSDAHLCVSGSMDKTIRVWNLETGACQKTLSGHTGAVVCVAISPDTRLCASGSLDSTIRVWELESGVCVKTLSGHTAGMSVAFTTDACIVSGSADCTIRVWDLVGETREAPPPGHTDTVLNVQSSPDGSSCMSCSDDGTLRCVPGHLIN</sequence>
<dbReference type="Proteomes" id="UP000815325">
    <property type="component" value="Unassembled WGS sequence"/>
</dbReference>
<reference evidence="4" key="1">
    <citation type="submission" date="2017-08" db="EMBL/GenBank/DDBJ databases">
        <authorList>
            <person name="Polle J.E."/>
            <person name="Barry K."/>
            <person name="Cushman J."/>
            <person name="Schmutz J."/>
            <person name="Tran D."/>
            <person name="Hathwaick L.T."/>
            <person name="Yim W.C."/>
            <person name="Jenkins J."/>
            <person name="Mckie-Krisberg Z.M."/>
            <person name="Prochnik S."/>
            <person name="Lindquist E."/>
            <person name="Dockter R.B."/>
            <person name="Adam C."/>
            <person name="Molina H."/>
            <person name="Bunkerborg J."/>
            <person name="Jin E."/>
            <person name="Buchheim M."/>
            <person name="Magnuson J."/>
        </authorList>
    </citation>
    <scope>NUCLEOTIDE SEQUENCE</scope>
    <source>
        <strain evidence="4">CCAP 19/18</strain>
    </source>
</reference>
<dbReference type="PROSITE" id="PS50294">
    <property type="entry name" value="WD_REPEATS_REGION"/>
    <property type="match status" value="4"/>
</dbReference>
<dbReference type="PANTHER" id="PTHR19848">
    <property type="entry name" value="WD40 REPEAT PROTEIN"/>
    <property type="match status" value="1"/>
</dbReference>
<evidence type="ECO:0000256" key="1">
    <source>
        <dbReference type="ARBA" id="ARBA00022574"/>
    </source>
</evidence>
<dbReference type="PANTHER" id="PTHR19848:SF8">
    <property type="entry name" value="F-BOX AND WD REPEAT DOMAIN CONTAINING 7"/>
    <property type="match status" value="1"/>
</dbReference>
<keyword evidence="5" id="KW-1185">Reference proteome</keyword>
<comment type="caution">
    <text evidence="4">The sequence shown here is derived from an EMBL/GenBank/DDBJ whole genome shotgun (WGS) entry which is preliminary data.</text>
</comment>
<protein>
    <submittedName>
        <fullName evidence="4">Quinon protein alcohol dehydrogenase-like superfamily</fullName>
    </submittedName>
</protein>
<dbReference type="EMBL" id="MU069450">
    <property type="protein sequence ID" value="KAF5843008.1"/>
    <property type="molecule type" value="Genomic_DNA"/>
</dbReference>
<dbReference type="InterPro" id="IPR019775">
    <property type="entry name" value="WD40_repeat_CS"/>
</dbReference>
<organism evidence="4 5">
    <name type="scientific">Dunaliella salina</name>
    <name type="common">Green alga</name>
    <name type="synonym">Protococcus salinus</name>
    <dbReference type="NCBI Taxonomy" id="3046"/>
    <lineage>
        <taxon>Eukaryota</taxon>
        <taxon>Viridiplantae</taxon>
        <taxon>Chlorophyta</taxon>
        <taxon>core chlorophytes</taxon>
        <taxon>Chlorophyceae</taxon>
        <taxon>CS clade</taxon>
        <taxon>Chlamydomonadales</taxon>
        <taxon>Dunaliellaceae</taxon>
        <taxon>Dunaliella</taxon>
    </lineage>
</organism>
<accession>A0ABQ7H830</accession>
<dbReference type="PRINTS" id="PR00320">
    <property type="entry name" value="GPROTEINBRPT"/>
</dbReference>
<dbReference type="Pfam" id="PF00400">
    <property type="entry name" value="WD40"/>
    <property type="match status" value="7"/>
</dbReference>
<dbReference type="InterPro" id="IPR015943">
    <property type="entry name" value="WD40/YVTN_repeat-like_dom_sf"/>
</dbReference>
<dbReference type="PROSITE" id="PS50082">
    <property type="entry name" value="WD_REPEATS_2"/>
    <property type="match status" value="6"/>
</dbReference>
<name>A0ABQ7H830_DUNSA</name>
<feature type="repeat" description="WD" evidence="3">
    <location>
        <begin position="560"/>
        <end position="601"/>
    </location>
</feature>
<dbReference type="InterPro" id="IPR001680">
    <property type="entry name" value="WD40_rpt"/>
</dbReference>
<dbReference type="CDD" id="cd00200">
    <property type="entry name" value="WD40"/>
    <property type="match status" value="1"/>
</dbReference>
<proteinExistence type="predicted"/>
<keyword evidence="1 3" id="KW-0853">WD repeat</keyword>
<dbReference type="SUPFAM" id="SSF50998">
    <property type="entry name" value="Quinoprotein alcohol dehydrogenase-like"/>
    <property type="match status" value="1"/>
</dbReference>
<evidence type="ECO:0000256" key="2">
    <source>
        <dbReference type="ARBA" id="ARBA00022737"/>
    </source>
</evidence>
<feature type="repeat" description="WD" evidence="3">
    <location>
        <begin position="661"/>
        <end position="675"/>
    </location>
</feature>
<dbReference type="InterPro" id="IPR011047">
    <property type="entry name" value="Quinoprotein_ADH-like_sf"/>
</dbReference>
<dbReference type="PROSITE" id="PS00678">
    <property type="entry name" value="WD_REPEATS_1"/>
    <property type="match status" value="6"/>
</dbReference>
<evidence type="ECO:0000313" key="4">
    <source>
        <dbReference type="EMBL" id="KAF5843008.1"/>
    </source>
</evidence>
<dbReference type="InterPro" id="IPR020472">
    <property type="entry name" value="WD40_PAC1"/>
</dbReference>
<keyword evidence="2" id="KW-0677">Repeat</keyword>
<feature type="repeat" description="WD" evidence="3">
    <location>
        <begin position="602"/>
        <end position="643"/>
    </location>
</feature>
<dbReference type="SMART" id="SM00320">
    <property type="entry name" value="WD40"/>
    <property type="match status" value="8"/>
</dbReference>
<feature type="repeat" description="WD" evidence="3">
    <location>
        <begin position="525"/>
        <end position="559"/>
    </location>
</feature>
<evidence type="ECO:0000313" key="5">
    <source>
        <dbReference type="Proteomes" id="UP000815325"/>
    </source>
</evidence>
<feature type="repeat" description="WD" evidence="3">
    <location>
        <begin position="464"/>
        <end position="505"/>
    </location>
</feature>
<feature type="repeat" description="WD" evidence="3">
    <location>
        <begin position="423"/>
        <end position="463"/>
    </location>
</feature>
<evidence type="ECO:0000256" key="3">
    <source>
        <dbReference type="PROSITE-ProRule" id="PRU00221"/>
    </source>
</evidence>